<dbReference type="AlphaFoldDB" id="A0A084IRA1"/>
<keyword evidence="1" id="KW-0732">Signal</keyword>
<keyword evidence="4" id="KW-1185">Reference proteome</keyword>
<organism evidence="3 4">
    <name type="scientific">Salinisphaera hydrothermalis (strain C41B8)</name>
    <dbReference type="NCBI Taxonomy" id="1304275"/>
    <lineage>
        <taxon>Bacteria</taxon>
        <taxon>Pseudomonadati</taxon>
        <taxon>Pseudomonadota</taxon>
        <taxon>Gammaproteobacteria</taxon>
        <taxon>Salinisphaerales</taxon>
        <taxon>Salinisphaeraceae</taxon>
        <taxon>Salinisphaera</taxon>
    </lineage>
</organism>
<dbReference type="eggNOG" id="COG3009">
    <property type="taxonomic scope" value="Bacteria"/>
</dbReference>
<dbReference type="InterPro" id="IPR005586">
    <property type="entry name" value="ABC_trans_aux"/>
</dbReference>
<protein>
    <submittedName>
        <fullName evidence="3">Putative lipoprotein</fullName>
    </submittedName>
</protein>
<keyword evidence="3" id="KW-0449">Lipoprotein</keyword>
<dbReference type="STRING" id="1304275.C41B8_00760"/>
<sequence length="208" mass="21957">MTTLRHSFIRRAWAAGLLLSLALVAGCATTANSPSLFVLDSSPGTADAAPQPGAPTLMVAPVSTASYLDQGGLVYQTGPHKVVIANDNRWASSLSGQLTDDLYATLDQRLGGINVVRANSHQHDVYQLQTHVDQFLGHYDGNAHIAGRWTLIGPNGDTLAARAFTRRVPLKTDGYPALVSSLSSGWHAIGRDMAPALAQTIKSRGSGS</sequence>
<proteinExistence type="predicted"/>
<comment type="caution">
    <text evidence="3">The sequence shown here is derived from an EMBL/GenBank/DDBJ whole genome shotgun (WGS) entry which is preliminary data.</text>
</comment>
<feature type="domain" description="ABC-type transport auxiliary lipoprotein component" evidence="2">
    <location>
        <begin position="38"/>
        <end position="194"/>
    </location>
</feature>
<dbReference type="Pfam" id="PF03886">
    <property type="entry name" value="ABC_trans_aux"/>
    <property type="match status" value="1"/>
</dbReference>
<reference evidence="3 4" key="1">
    <citation type="submission" date="2013-03" db="EMBL/GenBank/DDBJ databases">
        <title>Salinisphaera hydrothermalis C41B8 Genome Sequencing.</title>
        <authorList>
            <person name="Li C."/>
            <person name="Lai Q."/>
            <person name="Shao Z."/>
        </authorList>
    </citation>
    <scope>NUCLEOTIDE SEQUENCE [LARGE SCALE GENOMIC DNA]</scope>
    <source>
        <strain evidence="3 4">C41B8</strain>
    </source>
</reference>
<dbReference type="OrthoDB" id="5600407at2"/>
<evidence type="ECO:0000259" key="2">
    <source>
        <dbReference type="Pfam" id="PF03886"/>
    </source>
</evidence>
<name>A0A084IRA1_SALHC</name>
<feature type="signal peptide" evidence="1">
    <location>
        <begin position="1"/>
        <end position="30"/>
    </location>
</feature>
<dbReference type="Proteomes" id="UP000028302">
    <property type="component" value="Unassembled WGS sequence"/>
</dbReference>
<evidence type="ECO:0000313" key="3">
    <source>
        <dbReference type="EMBL" id="KEZ79235.1"/>
    </source>
</evidence>
<gene>
    <name evidence="3" type="ORF">C41B8_00760</name>
</gene>
<dbReference type="EMBL" id="APNK01000001">
    <property type="protein sequence ID" value="KEZ79235.1"/>
    <property type="molecule type" value="Genomic_DNA"/>
</dbReference>
<dbReference type="RefSeq" id="WP_037332792.1">
    <property type="nucleotide sequence ID" value="NZ_APNK01000001.1"/>
</dbReference>
<evidence type="ECO:0000313" key="4">
    <source>
        <dbReference type="Proteomes" id="UP000028302"/>
    </source>
</evidence>
<accession>A0A084IRA1</accession>
<feature type="chain" id="PRO_5001776623" evidence="1">
    <location>
        <begin position="31"/>
        <end position="208"/>
    </location>
</feature>
<dbReference type="SUPFAM" id="SSF159594">
    <property type="entry name" value="XCC0632-like"/>
    <property type="match status" value="1"/>
</dbReference>
<evidence type="ECO:0000256" key="1">
    <source>
        <dbReference type="SAM" id="SignalP"/>
    </source>
</evidence>
<dbReference type="Gene3D" id="3.40.50.10610">
    <property type="entry name" value="ABC-type transport auxiliary lipoprotein component"/>
    <property type="match status" value="1"/>
</dbReference>
<dbReference type="PROSITE" id="PS51257">
    <property type="entry name" value="PROKAR_LIPOPROTEIN"/>
    <property type="match status" value="1"/>
</dbReference>